<keyword evidence="7 10" id="KW-0573">Peptidoglycan synthesis</keyword>
<dbReference type="InterPro" id="IPR004101">
    <property type="entry name" value="Mur_ligase_C"/>
</dbReference>
<evidence type="ECO:0000256" key="4">
    <source>
        <dbReference type="ARBA" id="ARBA00022741"/>
    </source>
</evidence>
<feature type="domain" description="Mur ligase central" evidence="12">
    <location>
        <begin position="124"/>
        <end position="307"/>
    </location>
</feature>
<dbReference type="Proteomes" id="UP000019262">
    <property type="component" value="Chromosome"/>
</dbReference>
<keyword evidence="5" id="KW-0067">ATP-binding</keyword>
<keyword evidence="1" id="KW-0963">Cytoplasm</keyword>
<proteinExistence type="predicted"/>
<dbReference type="EC" id="6.3.2.10" evidence="10"/>
<dbReference type="eggNOG" id="COG0770">
    <property type="taxonomic scope" value="Bacteria"/>
</dbReference>
<organism evidence="13 14">
    <name type="scientific">Borrelia anserina BA2</name>
    <dbReference type="NCBI Taxonomy" id="1313293"/>
    <lineage>
        <taxon>Bacteria</taxon>
        <taxon>Pseudomonadati</taxon>
        <taxon>Spirochaetota</taxon>
        <taxon>Spirochaetia</taxon>
        <taxon>Spirochaetales</taxon>
        <taxon>Borreliaceae</taxon>
        <taxon>Borrelia</taxon>
    </lineage>
</organism>
<evidence type="ECO:0000259" key="11">
    <source>
        <dbReference type="Pfam" id="PF02875"/>
    </source>
</evidence>
<dbReference type="GO" id="GO:0008360">
    <property type="term" value="P:regulation of cell shape"/>
    <property type="evidence" value="ECO:0007669"/>
    <property type="project" value="UniProtKB-KW"/>
</dbReference>
<dbReference type="InterPro" id="IPR051046">
    <property type="entry name" value="MurCDEF_CellWall_CoF430Synth"/>
</dbReference>
<dbReference type="Gene3D" id="3.40.1190.10">
    <property type="entry name" value="Mur-like, catalytic domain"/>
    <property type="match status" value="1"/>
</dbReference>
<evidence type="ECO:0000256" key="7">
    <source>
        <dbReference type="ARBA" id="ARBA00022984"/>
    </source>
</evidence>
<keyword evidence="9 10" id="KW-0961">Cell wall biogenesis/degradation</keyword>
<dbReference type="PATRIC" id="fig|1313293.3.peg.309"/>
<evidence type="ECO:0000256" key="10">
    <source>
        <dbReference type="RuleBase" id="RU004136"/>
    </source>
</evidence>
<evidence type="ECO:0000256" key="5">
    <source>
        <dbReference type="ARBA" id="ARBA00022840"/>
    </source>
</evidence>
<evidence type="ECO:0000256" key="1">
    <source>
        <dbReference type="ARBA" id="ARBA00022490"/>
    </source>
</evidence>
<dbReference type="PANTHER" id="PTHR43024:SF1">
    <property type="entry name" value="UDP-N-ACETYLMURAMOYL-TRIPEPTIDE--D-ALANYL-D-ALANINE LIGASE"/>
    <property type="match status" value="1"/>
</dbReference>
<dbReference type="Gene3D" id="3.90.190.20">
    <property type="entry name" value="Mur ligase, C-terminal domain"/>
    <property type="match status" value="1"/>
</dbReference>
<sequence>MVDIKIGDIVESLDDIKFIGYSSSMQRFVSFYSLDSREINAENSSASLYFAYKGDKIDGFCFVEYLIGVGVRCFVCSKDCEHLCVEYLNRNKDLVFLLTSNVVIFLQNLAAHFIKRTSFKRIAITGSNGKTTTKEMLYSILSEKYKTCKTWGNLNSDIGLPLSVLRTKGDEEYAVFEVGISYVGEMNLLAKILNPEIVIVTNVSYAHMQAFENLEVVASEKGKIITESVQVVILNENCPYHSRLRDIAKSISSGINIFYFDFHALQIRSFTFLNEKFSYDFTYKGFDYSILLPGKHNIFNAISCINLALLLGLSENEIRNGLIHADFQKGRAELLRVKDYLVLNDSYNGNLSSFMALKEMVLDLEIRSKKFIVLGSFKELGKFEYEVHKTAVKEVILMNFDKVFLIGEEFQEVKRIEKLTLDNLFYFSNFADFIACFVNNLESGCFIAIKGSRANRLERVLGYL</sequence>
<dbReference type="Pfam" id="PF08245">
    <property type="entry name" value="Mur_ligase_M"/>
    <property type="match status" value="1"/>
</dbReference>
<dbReference type="UniPathway" id="UPA00219"/>
<name>W5SN02_BORAN</name>
<dbReference type="AlphaFoldDB" id="W5SN02"/>
<dbReference type="InterPro" id="IPR036615">
    <property type="entry name" value="Mur_ligase_C_dom_sf"/>
</dbReference>
<dbReference type="GO" id="GO:0008766">
    <property type="term" value="F:UDP-N-acetylmuramoylalanyl-D-glutamyl-2,6-diaminopimelate-D-alanyl-D-alanine ligase activity"/>
    <property type="evidence" value="ECO:0007669"/>
    <property type="project" value="RHEA"/>
</dbReference>
<dbReference type="SUPFAM" id="SSF63418">
    <property type="entry name" value="MurE/MurF N-terminal domain"/>
    <property type="match status" value="1"/>
</dbReference>
<dbReference type="PANTHER" id="PTHR43024">
    <property type="entry name" value="UDP-N-ACETYLMURAMOYL-TRIPEPTIDE--D-ALANYL-D-ALANINE LIGASE"/>
    <property type="match status" value="1"/>
</dbReference>
<dbReference type="EMBL" id="CP005829">
    <property type="protein sequence ID" value="AHH08270.1"/>
    <property type="molecule type" value="Genomic_DNA"/>
</dbReference>
<keyword evidence="6 10" id="KW-0133">Cell shape</keyword>
<dbReference type="InterPro" id="IPR013221">
    <property type="entry name" value="Mur_ligase_cen"/>
</dbReference>
<evidence type="ECO:0000313" key="14">
    <source>
        <dbReference type="Proteomes" id="UP000019262"/>
    </source>
</evidence>
<dbReference type="InterPro" id="IPR005863">
    <property type="entry name" value="UDP-N-AcMur_synth"/>
</dbReference>
<comment type="catalytic activity">
    <reaction evidence="10">
        <text>D-alanyl-D-alanine + UDP-N-acetyl-alpha-D-muramoyl-L-alanyl-gamma-D-glutamyl-meso-2,6-diaminopimelate + ATP = UDP-N-acetyl-alpha-D-muramoyl-L-alanyl-gamma-D-glutamyl-meso-2,6-diaminopimeloyl-D-alanyl-D-alanine + ADP + phosphate + H(+)</text>
        <dbReference type="Rhea" id="RHEA:28374"/>
        <dbReference type="ChEBI" id="CHEBI:15378"/>
        <dbReference type="ChEBI" id="CHEBI:30616"/>
        <dbReference type="ChEBI" id="CHEBI:43474"/>
        <dbReference type="ChEBI" id="CHEBI:57822"/>
        <dbReference type="ChEBI" id="CHEBI:61386"/>
        <dbReference type="ChEBI" id="CHEBI:83905"/>
        <dbReference type="ChEBI" id="CHEBI:456216"/>
        <dbReference type="EC" id="6.3.2.10"/>
    </reaction>
</comment>
<feature type="domain" description="Mur ligase C-terminal" evidence="11">
    <location>
        <begin position="330"/>
        <end position="453"/>
    </location>
</feature>
<comment type="subcellular location">
    <subcellularLocation>
        <location evidence="10">Cytoplasm</location>
    </subcellularLocation>
</comment>
<comment type="function">
    <text evidence="10">Involved in cell wall formation. Catalyzes the final step in the synthesis of UDP-N-acetylmuramoyl-pentapeptide, the precursor of murein.</text>
</comment>
<dbReference type="GO" id="GO:0009252">
    <property type="term" value="P:peptidoglycan biosynthetic process"/>
    <property type="evidence" value="ECO:0007669"/>
    <property type="project" value="UniProtKB-UniPathway"/>
</dbReference>
<reference evidence="13 14" key="1">
    <citation type="submission" date="2013-04" db="EMBL/GenBank/DDBJ databases">
        <title>Comparative Genomics of Relapsing Fever Spirochetes.</title>
        <authorList>
            <person name="Schwan T.G."/>
            <person name="Raffel S.J."/>
            <person name="Porcella S.F."/>
            <person name="Martens C.A."/>
            <person name="Bruno D.P."/>
            <person name="Rickefs S.M."/>
            <person name="Barbian K.B."/>
        </authorList>
    </citation>
    <scope>NUCLEOTIDE SEQUENCE [LARGE SCALE GENOMIC DNA]</scope>
    <source>
        <strain evidence="13 14">BA2</strain>
    </source>
</reference>
<dbReference type="SUPFAM" id="SSF53623">
    <property type="entry name" value="MurD-like peptide ligases, catalytic domain"/>
    <property type="match status" value="1"/>
</dbReference>
<dbReference type="InterPro" id="IPR036565">
    <property type="entry name" value="Mur-like_cat_sf"/>
</dbReference>
<dbReference type="Pfam" id="PF02875">
    <property type="entry name" value="Mur_ligase_C"/>
    <property type="match status" value="1"/>
</dbReference>
<evidence type="ECO:0000256" key="9">
    <source>
        <dbReference type="ARBA" id="ARBA00023316"/>
    </source>
</evidence>
<evidence type="ECO:0000256" key="3">
    <source>
        <dbReference type="ARBA" id="ARBA00022618"/>
    </source>
</evidence>
<dbReference type="GO" id="GO:0047480">
    <property type="term" value="F:UDP-N-acetylmuramoyl-tripeptide-D-alanyl-D-alanine ligase activity"/>
    <property type="evidence" value="ECO:0007669"/>
    <property type="project" value="UniProtKB-EC"/>
</dbReference>
<dbReference type="OrthoDB" id="9801978at2"/>
<evidence type="ECO:0000256" key="2">
    <source>
        <dbReference type="ARBA" id="ARBA00022598"/>
    </source>
</evidence>
<dbReference type="GO" id="GO:0005737">
    <property type="term" value="C:cytoplasm"/>
    <property type="evidence" value="ECO:0007669"/>
    <property type="project" value="UniProtKB-SubCell"/>
</dbReference>
<dbReference type="GO" id="GO:0071555">
    <property type="term" value="P:cell wall organization"/>
    <property type="evidence" value="ECO:0007669"/>
    <property type="project" value="UniProtKB-KW"/>
</dbReference>
<keyword evidence="3 10" id="KW-0132">Cell division</keyword>
<keyword evidence="2 13" id="KW-0436">Ligase</keyword>
<keyword evidence="8 10" id="KW-0131">Cell cycle</keyword>
<accession>W5SN02</accession>
<evidence type="ECO:0000259" key="12">
    <source>
        <dbReference type="Pfam" id="PF08245"/>
    </source>
</evidence>
<dbReference type="GO" id="GO:0005524">
    <property type="term" value="F:ATP binding"/>
    <property type="evidence" value="ECO:0007669"/>
    <property type="project" value="UniProtKB-KW"/>
</dbReference>
<protein>
    <recommendedName>
        <fullName evidence="10">UDP-N-acetylmuramoyl-tripeptide--D-alanyl-D-alanine ligase</fullName>
        <ecNumber evidence="10">6.3.2.10</ecNumber>
    </recommendedName>
</protein>
<gene>
    <name evidence="13" type="ORF">BAN_0084700</name>
</gene>
<dbReference type="NCBIfam" id="TIGR01143">
    <property type="entry name" value="murF"/>
    <property type="match status" value="1"/>
</dbReference>
<comment type="pathway">
    <text evidence="10">Cell wall biogenesis; peptidoglycan biosynthesis.</text>
</comment>
<evidence type="ECO:0000256" key="8">
    <source>
        <dbReference type="ARBA" id="ARBA00023306"/>
    </source>
</evidence>
<dbReference type="Gene3D" id="3.40.1390.10">
    <property type="entry name" value="MurE/MurF, N-terminal domain"/>
    <property type="match status" value="1"/>
</dbReference>
<dbReference type="HOGENOM" id="CLU_031507_4_0_12"/>
<dbReference type="GO" id="GO:0051301">
    <property type="term" value="P:cell division"/>
    <property type="evidence" value="ECO:0007669"/>
    <property type="project" value="UniProtKB-KW"/>
</dbReference>
<dbReference type="SUPFAM" id="SSF53244">
    <property type="entry name" value="MurD-like peptide ligases, peptide-binding domain"/>
    <property type="match status" value="1"/>
</dbReference>
<evidence type="ECO:0000313" key="13">
    <source>
        <dbReference type="EMBL" id="AHH08270.1"/>
    </source>
</evidence>
<keyword evidence="4" id="KW-0547">Nucleotide-binding</keyword>
<dbReference type="InterPro" id="IPR035911">
    <property type="entry name" value="MurE/MurF_N"/>
</dbReference>
<evidence type="ECO:0000256" key="6">
    <source>
        <dbReference type="ARBA" id="ARBA00022960"/>
    </source>
</evidence>